<keyword evidence="1 3" id="KW-0238">DNA-binding</keyword>
<dbReference type="Proteomes" id="UP000320762">
    <property type="component" value="Unassembled WGS sequence"/>
</dbReference>
<dbReference type="STRING" id="97359.A0A550BZQ7"/>
<feature type="compositionally biased region" description="Basic residues" evidence="4">
    <location>
        <begin position="553"/>
        <end position="567"/>
    </location>
</feature>
<dbReference type="PANTHER" id="PTHR10270">
    <property type="entry name" value="SOX TRANSCRIPTION FACTOR"/>
    <property type="match status" value="1"/>
</dbReference>
<dbReference type="EMBL" id="VDMD01000040">
    <property type="protein sequence ID" value="TRM58003.1"/>
    <property type="molecule type" value="Genomic_DNA"/>
</dbReference>
<dbReference type="Gene3D" id="1.10.30.10">
    <property type="entry name" value="High mobility group box domain"/>
    <property type="match status" value="1"/>
</dbReference>
<dbReference type="SMART" id="SM00398">
    <property type="entry name" value="HMG"/>
    <property type="match status" value="1"/>
</dbReference>
<feature type="domain" description="HMG box" evidence="5">
    <location>
        <begin position="51"/>
        <end position="120"/>
    </location>
</feature>
<comment type="caution">
    <text evidence="6">The sequence shown here is derived from an EMBL/GenBank/DDBJ whole genome shotgun (WGS) entry which is preliminary data.</text>
</comment>
<feature type="compositionally biased region" description="Acidic residues" evidence="4">
    <location>
        <begin position="511"/>
        <end position="548"/>
    </location>
</feature>
<reference evidence="6 7" key="1">
    <citation type="journal article" date="2019" name="New Phytol.">
        <title>Comparative genomics reveals unique wood-decay strategies and fruiting body development in the Schizophyllaceae.</title>
        <authorList>
            <person name="Almasi E."/>
            <person name="Sahu N."/>
            <person name="Krizsan K."/>
            <person name="Balint B."/>
            <person name="Kovacs G.M."/>
            <person name="Kiss B."/>
            <person name="Cseklye J."/>
            <person name="Drula E."/>
            <person name="Henrissat B."/>
            <person name="Nagy I."/>
            <person name="Chovatia M."/>
            <person name="Adam C."/>
            <person name="LaButti K."/>
            <person name="Lipzen A."/>
            <person name="Riley R."/>
            <person name="Grigoriev I.V."/>
            <person name="Nagy L.G."/>
        </authorList>
    </citation>
    <scope>NUCLEOTIDE SEQUENCE [LARGE SCALE GENOMIC DNA]</scope>
    <source>
        <strain evidence="6 7">NL-1724</strain>
    </source>
</reference>
<feature type="compositionally biased region" description="Pro residues" evidence="4">
    <location>
        <begin position="27"/>
        <end position="40"/>
    </location>
</feature>
<feature type="compositionally biased region" description="Low complexity" evidence="4">
    <location>
        <begin position="212"/>
        <end position="224"/>
    </location>
</feature>
<dbReference type="InterPro" id="IPR050140">
    <property type="entry name" value="SRY-related_HMG-box_TF-like"/>
</dbReference>
<evidence type="ECO:0000259" key="5">
    <source>
        <dbReference type="PROSITE" id="PS50118"/>
    </source>
</evidence>
<feature type="compositionally biased region" description="Low complexity" evidence="4">
    <location>
        <begin position="581"/>
        <end position="604"/>
    </location>
</feature>
<evidence type="ECO:0000256" key="2">
    <source>
        <dbReference type="ARBA" id="ARBA00023163"/>
    </source>
</evidence>
<evidence type="ECO:0000313" key="6">
    <source>
        <dbReference type="EMBL" id="TRM58003.1"/>
    </source>
</evidence>
<evidence type="ECO:0000256" key="3">
    <source>
        <dbReference type="PROSITE-ProRule" id="PRU00267"/>
    </source>
</evidence>
<gene>
    <name evidence="6" type="ORF">BD626DRAFT_634377</name>
</gene>
<feature type="region of interest" description="Disordered" evidence="4">
    <location>
        <begin position="111"/>
        <end position="236"/>
    </location>
</feature>
<evidence type="ECO:0000313" key="7">
    <source>
        <dbReference type="Proteomes" id="UP000320762"/>
    </source>
</evidence>
<feature type="compositionally biased region" description="Basic and acidic residues" evidence="4">
    <location>
        <begin position="141"/>
        <end position="162"/>
    </location>
</feature>
<sequence>MMDAGPPEVGVMFASDGGESVRTPYYRAPPEPSPTQPPAPGKKKKATKDHIPRPANAFILFRADFTKNHKLPDGIEKNNGSLSKIASSEWKSLSPEARRFWDARAEDAKKEHQAMYPDYKYRPVHGKNSKHKPKELVGVWKDNKEETDAPKEEPSPADDRWMEGCSTFSVWQAEGDGAPKKPDSNGSASGKKPKPRAKQPRKTPAKKKQAKPKPSSSSSRLSQPGPDASPEEREAYDRRCEYLAQLAARGVTGDAFEIAKQAWDDAHRTKPGRPSPTGGTPIPDATVDADETEDEASDGPESESDMEGSSRRAPAPYAPPPGNAPPRVVSSASFAYERPLYTTETRPTFREPTPERSTYKEPTPEPETERVGDYPRSFARGEGAPAQAPSRPFATYTPDAPYEAPRRDSYVRGSNEPADVEMQDGAPVSSKRKRSPRSDRSSQEREKDLQPQRESSPAKRPRHDSNGAPSDSPRAKEQSPLLAQPSSQKQSPTQAPQTGGSSISSLTTADGDGDADGEVDADGDFDMDDGTADDDEDELESEDTDYEDGQAKPKPKSRLRAKAKAAPRKVGTQARAKSQTKGQSQAKAPAQAKGQAQAKGSLAKRSPPRYTPAVSGTT</sequence>
<feature type="compositionally biased region" description="Basic and acidic residues" evidence="4">
    <location>
        <begin position="347"/>
        <end position="373"/>
    </location>
</feature>
<keyword evidence="3" id="KW-0539">Nucleus</keyword>
<dbReference type="InterPro" id="IPR009071">
    <property type="entry name" value="HMG_box_dom"/>
</dbReference>
<keyword evidence="2" id="KW-0804">Transcription</keyword>
<dbReference type="GO" id="GO:0005634">
    <property type="term" value="C:nucleus"/>
    <property type="evidence" value="ECO:0007669"/>
    <property type="project" value="UniProtKB-UniRule"/>
</dbReference>
<dbReference type="GO" id="GO:0001228">
    <property type="term" value="F:DNA-binding transcription activator activity, RNA polymerase II-specific"/>
    <property type="evidence" value="ECO:0007669"/>
    <property type="project" value="TreeGrafter"/>
</dbReference>
<dbReference type="PANTHER" id="PTHR10270:SF161">
    <property type="entry name" value="SEX-DETERMINING REGION Y PROTEIN"/>
    <property type="match status" value="1"/>
</dbReference>
<dbReference type="Pfam" id="PF00505">
    <property type="entry name" value="HMG_box"/>
    <property type="match status" value="1"/>
</dbReference>
<accession>A0A550BZQ7</accession>
<feature type="compositionally biased region" description="Basic and acidic residues" evidence="4">
    <location>
        <begin position="436"/>
        <end position="451"/>
    </location>
</feature>
<feature type="region of interest" description="Disordered" evidence="4">
    <location>
        <begin position="262"/>
        <end position="618"/>
    </location>
</feature>
<dbReference type="AlphaFoldDB" id="A0A550BZQ7"/>
<feature type="region of interest" description="Disordered" evidence="4">
    <location>
        <begin position="1"/>
        <end position="53"/>
    </location>
</feature>
<dbReference type="PROSITE" id="PS50118">
    <property type="entry name" value="HMG_BOX_2"/>
    <property type="match status" value="1"/>
</dbReference>
<name>A0A550BZQ7_9AGAR</name>
<dbReference type="GO" id="GO:0000978">
    <property type="term" value="F:RNA polymerase II cis-regulatory region sequence-specific DNA binding"/>
    <property type="evidence" value="ECO:0007669"/>
    <property type="project" value="TreeGrafter"/>
</dbReference>
<feature type="compositionally biased region" description="Basic residues" evidence="4">
    <location>
        <begin position="191"/>
        <end position="211"/>
    </location>
</feature>
<dbReference type="CDD" id="cd01389">
    <property type="entry name" value="HMG-box_ROX1-like"/>
    <property type="match status" value="1"/>
</dbReference>
<dbReference type="GO" id="GO:0030154">
    <property type="term" value="P:cell differentiation"/>
    <property type="evidence" value="ECO:0007669"/>
    <property type="project" value="TreeGrafter"/>
</dbReference>
<dbReference type="InterPro" id="IPR036910">
    <property type="entry name" value="HMG_box_dom_sf"/>
</dbReference>
<keyword evidence="7" id="KW-1185">Reference proteome</keyword>
<feature type="compositionally biased region" description="Basic residues" evidence="4">
    <location>
        <begin position="122"/>
        <end position="133"/>
    </location>
</feature>
<feature type="compositionally biased region" description="Acidic residues" evidence="4">
    <location>
        <begin position="287"/>
        <end position="306"/>
    </location>
</feature>
<dbReference type="SUPFAM" id="SSF47095">
    <property type="entry name" value="HMG-box"/>
    <property type="match status" value="1"/>
</dbReference>
<evidence type="ECO:0000256" key="1">
    <source>
        <dbReference type="ARBA" id="ARBA00023125"/>
    </source>
</evidence>
<dbReference type="OrthoDB" id="6247875at2759"/>
<feature type="compositionally biased region" description="Polar residues" evidence="4">
    <location>
        <begin position="484"/>
        <end position="508"/>
    </location>
</feature>
<proteinExistence type="predicted"/>
<evidence type="ECO:0000256" key="4">
    <source>
        <dbReference type="SAM" id="MobiDB-lite"/>
    </source>
</evidence>
<feature type="DNA-binding region" description="HMG box" evidence="3">
    <location>
        <begin position="51"/>
        <end position="120"/>
    </location>
</feature>
<protein>
    <recommendedName>
        <fullName evidence="5">HMG box domain-containing protein</fullName>
    </recommendedName>
</protein>
<organism evidence="6 7">
    <name type="scientific">Schizophyllum amplum</name>
    <dbReference type="NCBI Taxonomy" id="97359"/>
    <lineage>
        <taxon>Eukaryota</taxon>
        <taxon>Fungi</taxon>
        <taxon>Dikarya</taxon>
        <taxon>Basidiomycota</taxon>
        <taxon>Agaricomycotina</taxon>
        <taxon>Agaricomycetes</taxon>
        <taxon>Agaricomycetidae</taxon>
        <taxon>Agaricales</taxon>
        <taxon>Schizophyllaceae</taxon>
        <taxon>Schizophyllum</taxon>
    </lineage>
</organism>
<dbReference type="GO" id="GO:0000122">
    <property type="term" value="P:negative regulation of transcription by RNA polymerase II"/>
    <property type="evidence" value="ECO:0007669"/>
    <property type="project" value="TreeGrafter"/>
</dbReference>